<sequence>MDKVKLDRQLSPCVNVCFLNDDDVCVGCYRTGMEIATWGRMGEQEQREVLARVKERELASPLVGN</sequence>
<reference evidence="1 2" key="1">
    <citation type="submission" date="2019-03" db="EMBL/GenBank/DDBJ databases">
        <title>Genomic Encyclopedia of Type Strains, Phase III (KMG-III): the genomes of soil and plant-associated and newly described type strains.</title>
        <authorList>
            <person name="Whitman W."/>
        </authorList>
    </citation>
    <scope>NUCLEOTIDE SEQUENCE [LARGE SCALE GENOMIC DNA]</scope>
    <source>
        <strain evidence="1 2">CECT 7378</strain>
    </source>
</reference>
<dbReference type="EMBL" id="SNXC01000009">
    <property type="protein sequence ID" value="TDO99648.1"/>
    <property type="molecule type" value="Genomic_DNA"/>
</dbReference>
<dbReference type="Proteomes" id="UP000294656">
    <property type="component" value="Unassembled WGS sequence"/>
</dbReference>
<evidence type="ECO:0000313" key="2">
    <source>
        <dbReference type="Proteomes" id="UP000294656"/>
    </source>
</evidence>
<protein>
    <recommendedName>
        <fullName evidence="3">Fe-S protein YdhL (DUF1289 family)</fullName>
    </recommendedName>
</protein>
<dbReference type="RefSeq" id="WP_133502491.1">
    <property type="nucleotide sequence ID" value="NZ_SNXC01000009.1"/>
</dbReference>
<dbReference type="OrthoDB" id="9811423at2"/>
<evidence type="ECO:0000313" key="1">
    <source>
        <dbReference type="EMBL" id="TDO99648.1"/>
    </source>
</evidence>
<dbReference type="Pfam" id="PF06945">
    <property type="entry name" value="DUF1289"/>
    <property type="match status" value="1"/>
</dbReference>
<gene>
    <name evidence="1" type="ORF">DFP79_0635</name>
</gene>
<dbReference type="PANTHER" id="PTHR35175">
    <property type="entry name" value="DUF1289 DOMAIN-CONTAINING PROTEIN"/>
    <property type="match status" value="1"/>
</dbReference>
<dbReference type="PANTHER" id="PTHR35175:SF2">
    <property type="entry name" value="DUF1289 DOMAIN-CONTAINING PROTEIN"/>
    <property type="match status" value="1"/>
</dbReference>
<accession>A0A4R6MD82</accession>
<name>A0A4R6MD82_9GAMM</name>
<dbReference type="AlphaFoldDB" id="A0A4R6MD82"/>
<evidence type="ECO:0008006" key="3">
    <source>
        <dbReference type="Google" id="ProtNLM"/>
    </source>
</evidence>
<keyword evidence="2" id="KW-1185">Reference proteome</keyword>
<comment type="caution">
    <text evidence="1">The sequence shown here is derived from an EMBL/GenBank/DDBJ whole genome shotgun (WGS) entry which is preliminary data.</text>
</comment>
<organism evidence="1 2">
    <name type="scientific">Marinomonas balearica</name>
    <dbReference type="NCBI Taxonomy" id="491947"/>
    <lineage>
        <taxon>Bacteria</taxon>
        <taxon>Pseudomonadati</taxon>
        <taxon>Pseudomonadota</taxon>
        <taxon>Gammaproteobacteria</taxon>
        <taxon>Oceanospirillales</taxon>
        <taxon>Oceanospirillaceae</taxon>
        <taxon>Marinomonas</taxon>
    </lineage>
</organism>
<dbReference type="InterPro" id="IPR010710">
    <property type="entry name" value="DUF1289"/>
</dbReference>
<proteinExistence type="predicted"/>